<dbReference type="AlphaFoldDB" id="A0A6A4GU59"/>
<organism evidence="1 2">
    <name type="scientific">Gymnopus androsaceus JB14</name>
    <dbReference type="NCBI Taxonomy" id="1447944"/>
    <lineage>
        <taxon>Eukaryota</taxon>
        <taxon>Fungi</taxon>
        <taxon>Dikarya</taxon>
        <taxon>Basidiomycota</taxon>
        <taxon>Agaricomycotina</taxon>
        <taxon>Agaricomycetes</taxon>
        <taxon>Agaricomycetidae</taxon>
        <taxon>Agaricales</taxon>
        <taxon>Marasmiineae</taxon>
        <taxon>Omphalotaceae</taxon>
        <taxon>Gymnopus</taxon>
    </lineage>
</organism>
<reference evidence="1" key="1">
    <citation type="journal article" date="2019" name="Environ. Microbiol.">
        <title>Fungal ecological strategies reflected in gene transcription - a case study of two litter decomposers.</title>
        <authorList>
            <person name="Barbi F."/>
            <person name="Kohler A."/>
            <person name="Barry K."/>
            <person name="Baskaran P."/>
            <person name="Daum C."/>
            <person name="Fauchery L."/>
            <person name="Ihrmark K."/>
            <person name="Kuo A."/>
            <person name="LaButti K."/>
            <person name="Lipzen A."/>
            <person name="Morin E."/>
            <person name="Grigoriev I.V."/>
            <person name="Henrissat B."/>
            <person name="Lindahl B."/>
            <person name="Martin F."/>
        </authorList>
    </citation>
    <scope>NUCLEOTIDE SEQUENCE</scope>
    <source>
        <strain evidence="1">JB14</strain>
    </source>
</reference>
<dbReference type="Proteomes" id="UP000799118">
    <property type="component" value="Unassembled WGS sequence"/>
</dbReference>
<protein>
    <submittedName>
        <fullName evidence="1">Uncharacterized protein</fullName>
    </submittedName>
</protein>
<sequence>MAAIHPLPTRNKRSAPKWDSEFEEQFPTFFEEFKAVATRGCHENVDQVQGQGLGPLSRCFERCRIDNGGPL</sequence>
<evidence type="ECO:0000313" key="1">
    <source>
        <dbReference type="EMBL" id="KAE9388665.1"/>
    </source>
</evidence>
<keyword evidence="2" id="KW-1185">Reference proteome</keyword>
<dbReference type="OrthoDB" id="3260546at2759"/>
<dbReference type="EMBL" id="ML769732">
    <property type="protein sequence ID" value="KAE9388665.1"/>
    <property type="molecule type" value="Genomic_DNA"/>
</dbReference>
<name>A0A6A4GU59_9AGAR</name>
<accession>A0A6A4GU59</accession>
<proteinExistence type="predicted"/>
<evidence type="ECO:0000313" key="2">
    <source>
        <dbReference type="Proteomes" id="UP000799118"/>
    </source>
</evidence>
<gene>
    <name evidence="1" type="ORF">BT96DRAFT_926934</name>
</gene>